<organism evidence="1 2">
    <name type="scientific">Portunus trituberculatus</name>
    <name type="common">Swimming crab</name>
    <name type="synonym">Neptunus trituberculatus</name>
    <dbReference type="NCBI Taxonomy" id="210409"/>
    <lineage>
        <taxon>Eukaryota</taxon>
        <taxon>Metazoa</taxon>
        <taxon>Ecdysozoa</taxon>
        <taxon>Arthropoda</taxon>
        <taxon>Crustacea</taxon>
        <taxon>Multicrustacea</taxon>
        <taxon>Malacostraca</taxon>
        <taxon>Eumalacostraca</taxon>
        <taxon>Eucarida</taxon>
        <taxon>Decapoda</taxon>
        <taxon>Pleocyemata</taxon>
        <taxon>Brachyura</taxon>
        <taxon>Eubrachyura</taxon>
        <taxon>Portunoidea</taxon>
        <taxon>Portunidae</taxon>
        <taxon>Portuninae</taxon>
        <taxon>Portunus</taxon>
    </lineage>
</organism>
<keyword evidence="2" id="KW-1185">Reference proteome</keyword>
<evidence type="ECO:0000313" key="2">
    <source>
        <dbReference type="Proteomes" id="UP000324222"/>
    </source>
</evidence>
<protein>
    <submittedName>
        <fullName evidence="1">Uncharacterized protein</fullName>
    </submittedName>
</protein>
<dbReference type="EMBL" id="VSRR010150644">
    <property type="protein sequence ID" value="MPD06340.1"/>
    <property type="molecule type" value="Genomic_DNA"/>
</dbReference>
<gene>
    <name evidence="1" type="ORF">E2C01_102146</name>
</gene>
<dbReference type="AlphaFoldDB" id="A0A5B7KGL0"/>
<reference evidence="1 2" key="1">
    <citation type="submission" date="2019-05" db="EMBL/GenBank/DDBJ databases">
        <title>Another draft genome of Portunus trituberculatus and its Hox gene families provides insights of decapod evolution.</title>
        <authorList>
            <person name="Jeong J.-H."/>
            <person name="Song I."/>
            <person name="Kim S."/>
            <person name="Choi T."/>
            <person name="Kim D."/>
            <person name="Ryu S."/>
            <person name="Kim W."/>
        </authorList>
    </citation>
    <scope>NUCLEOTIDE SEQUENCE [LARGE SCALE GENOMIC DNA]</scope>
    <source>
        <tissue evidence="1">Muscle</tissue>
    </source>
</reference>
<name>A0A5B7KGL0_PORTR</name>
<sequence length="60" mass="6577">MQSGRDKTSLYSLAPLDLACSCSTYHLPLQRCIHLTQKQPNPAQPLCSAGINHPSVHTMD</sequence>
<proteinExistence type="predicted"/>
<comment type="caution">
    <text evidence="1">The sequence shown here is derived from an EMBL/GenBank/DDBJ whole genome shotgun (WGS) entry which is preliminary data.</text>
</comment>
<dbReference type="Proteomes" id="UP000324222">
    <property type="component" value="Unassembled WGS sequence"/>
</dbReference>
<evidence type="ECO:0000313" key="1">
    <source>
        <dbReference type="EMBL" id="MPD06340.1"/>
    </source>
</evidence>
<accession>A0A5B7KGL0</accession>